<dbReference type="Pfam" id="PF10593">
    <property type="entry name" value="Z1"/>
    <property type="match status" value="1"/>
</dbReference>
<dbReference type="EMBL" id="VOOS01000002">
    <property type="protein sequence ID" value="TXB66174.1"/>
    <property type="molecule type" value="Genomic_DNA"/>
</dbReference>
<comment type="caution">
    <text evidence="2">The sequence shown here is derived from an EMBL/GenBank/DDBJ whole genome shotgun (WGS) entry which is preliminary data.</text>
</comment>
<keyword evidence="3" id="KW-1185">Reference proteome</keyword>
<evidence type="ECO:0000259" key="1">
    <source>
        <dbReference type="Pfam" id="PF10593"/>
    </source>
</evidence>
<feature type="domain" description="Putative endonuclease Z1" evidence="1">
    <location>
        <begin position="424"/>
        <end position="669"/>
    </location>
</feature>
<protein>
    <recommendedName>
        <fullName evidence="1">Putative endonuclease Z1 domain-containing protein</fullName>
    </recommendedName>
</protein>
<evidence type="ECO:0000313" key="2">
    <source>
        <dbReference type="EMBL" id="TXB66174.1"/>
    </source>
</evidence>
<dbReference type="RefSeq" id="WP_147099696.1">
    <property type="nucleotide sequence ID" value="NZ_VOOS01000002.1"/>
</dbReference>
<evidence type="ECO:0000313" key="3">
    <source>
        <dbReference type="Proteomes" id="UP000321721"/>
    </source>
</evidence>
<dbReference type="OrthoDB" id="436461at2"/>
<sequence length="939" mass="107051">MTKEDKILFDVVFAFIKAKETAGEEISNTLIGDAVKQFATMFPNADDGLIKNELVSHFTIGIGKSDTLYKYKRPWIANYKQNHPNDSDFPFWTDYKTYLQKDKKYPAKVINEIDSSTDAILDGMANPNEDIDFEKKGMVIGYVQSGKTGNYVGLINKGLDVGYRFIVVLAGLHNNLRQQTQFRIDEGVCGFQRNEGKDEIVGVGKLPYQFTPKNRRPQTLTTSASDGDFNLKAAVMNTINFDADIPLIAVVKKNASVLRNLNKWIDGKLTINNEQVSSKSVLIIDDECDQASVNTKFKIEDLDKPIEDENGITDPSNTPSMINKLIKELLNKFSRRAYVGYTATPYANVFIPIDNEHYRDVFPEDFIVRLDQPTNYLGPEKYFASENEEDDLPGMLLLDKTEEFAQHLKECYKTDITNIEIPESLKSALYIFIVSGAIRFYRGQESENMSMLIHASHLTLIQNQLGVEIRDLWQMISDSIRQNDGIVWSNLELIYNGDYQNGFDYGMMSQQDFTDFYKSNNSFVDGNFNLPRDFSELKDDVRKFASAVEVIVVNSSQPDSLNYHLYPEGRKVIAIGGNTMSRGLTLEGLHTSYFVRHARAFDTLMQMGRWFGYRSNYADLCRIITTSEIAFDFSEICQADIKMKQDIIAMIKSNSSPRDFLINIRQSSTSIKVTSKMGAATERRITWAGGEEITTRIDRNPEIVINNHKVVLELIENLETSCEVERNDNRVIYKKVPLTLLDDLKEKYSMIANSGTMDFEKIFEFYQKFNFDLVDVVIVGRKSSEGLNDVNFFFSGKELGLAQRNPHEDSDLNMFKVPKGKLTDANYLSLFVKEGTYLGDREKKQPSRVCQDLIRPIITFVALNPKHFYLKRKVKKGDPVLKENTYLEQIDILGDFETNDFNYIPFGVSVATPTNNNAGRNLKDEDVYINITVQNNINN</sequence>
<reference evidence="2 3" key="1">
    <citation type="submission" date="2019-08" db="EMBL/GenBank/DDBJ databases">
        <title>Genome of Vicingus serpentipes NCIMB 15042.</title>
        <authorList>
            <person name="Bowman J.P."/>
        </authorList>
    </citation>
    <scope>NUCLEOTIDE SEQUENCE [LARGE SCALE GENOMIC DNA]</scope>
    <source>
        <strain evidence="2 3">NCIMB 15042</strain>
    </source>
</reference>
<dbReference type="InterPro" id="IPR018310">
    <property type="entry name" value="Put_endonuclease_Z1-dom"/>
</dbReference>
<proteinExistence type="predicted"/>
<organism evidence="2 3">
    <name type="scientific">Vicingus serpentipes</name>
    <dbReference type="NCBI Taxonomy" id="1926625"/>
    <lineage>
        <taxon>Bacteria</taxon>
        <taxon>Pseudomonadati</taxon>
        <taxon>Bacteroidota</taxon>
        <taxon>Flavobacteriia</taxon>
        <taxon>Flavobacteriales</taxon>
        <taxon>Vicingaceae</taxon>
        <taxon>Vicingus</taxon>
    </lineage>
</organism>
<dbReference type="AlphaFoldDB" id="A0A5C6RVW0"/>
<gene>
    <name evidence="2" type="ORF">FRY74_06270</name>
</gene>
<accession>A0A5C6RVW0</accession>
<name>A0A5C6RVW0_9FLAO</name>
<dbReference type="Proteomes" id="UP000321721">
    <property type="component" value="Unassembled WGS sequence"/>
</dbReference>